<dbReference type="PROSITE" id="PS51788">
    <property type="entry name" value="CULT"/>
    <property type="match status" value="1"/>
</dbReference>
<dbReference type="OrthoDB" id="6197001at2"/>
<evidence type="ECO:0000313" key="2">
    <source>
        <dbReference type="EMBL" id="GBC59993.1"/>
    </source>
</evidence>
<organism evidence="2 3">
    <name type="scientific">Desulfonema ishimotonii</name>
    <dbReference type="NCBI Taxonomy" id="45657"/>
    <lineage>
        <taxon>Bacteria</taxon>
        <taxon>Pseudomonadati</taxon>
        <taxon>Thermodesulfobacteriota</taxon>
        <taxon>Desulfobacteria</taxon>
        <taxon>Desulfobacterales</taxon>
        <taxon>Desulfococcaceae</taxon>
        <taxon>Desulfonema</taxon>
    </lineage>
</organism>
<reference evidence="3" key="2">
    <citation type="submission" date="2019-01" db="EMBL/GenBank/DDBJ databases">
        <title>Genome sequence of Desulfonema ishimotonii strain Tokyo 01.</title>
        <authorList>
            <person name="Fukui M."/>
        </authorList>
    </citation>
    <scope>NUCLEOTIDE SEQUENCE [LARGE SCALE GENOMIC DNA]</scope>
    <source>
        <strain evidence="3">Tokyo 01</strain>
    </source>
</reference>
<keyword evidence="3" id="KW-1185">Reference proteome</keyword>
<dbReference type="FunFam" id="2.170.150.20:FF:000007">
    <property type="entry name" value="Protein cereblon"/>
    <property type="match status" value="1"/>
</dbReference>
<feature type="domain" description="CULT" evidence="1">
    <location>
        <begin position="44"/>
        <end position="146"/>
    </location>
</feature>
<dbReference type="RefSeq" id="WP_124327453.1">
    <property type="nucleotide sequence ID" value="NZ_BEXT01000001.1"/>
</dbReference>
<evidence type="ECO:0000259" key="1">
    <source>
        <dbReference type="PROSITE" id="PS51788"/>
    </source>
</evidence>
<dbReference type="CDD" id="cd15777">
    <property type="entry name" value="CRBN_C_like"/>
    <property type="match status" value="1"/>
</dbReference>
<evidence type="ECO:0000313" key="3">
    <source>
        <dbReference type="Proteomes" id="UP000288096"/>
    </source>
</evidence>
<comment type="caution">
    <text evidence="2">The sequence shown here is derived from an EMBL/GenBank/DDBJ whole genome shotgun (WGS) entry which is preliminary data.</text>
</comment>
<dbReference type="AlphaFoldDB" id="A0A401FSR5"/>
<protein>
    <recommendedName>
        <fullName evidence="1">CULT domain-containing protein</fullName>
    </recommendedName>
</protein>
<accession>A0A401FSR5</accession>
<name>A0A401FSR5_9BACT</name>
<dbReference type="EMBL" id="BEXT01000001">
    <property type="protein sequence ID" value="GBC59993.1"/>
    <property type="molecule type" value="Genomic_DNA"/>
</dbReference>
<dbReference type="Proteomes" id="UP000288096">
    <property type="component" value="Unassembled WGS sequence"/>
</dbReference>
<sequence>MDIIFEDCGFRFFPFRAFQVSDEKKLTSLKKKAAKKEEDEPEKEKAIRCGQCGSRITTAGDRMDMNGQHRHVFNNPAGYIFEIGCFGRAEGCASRGTPTMEFTWFAGFAWRFAMCGKCNAHLGWHYISSGGSSFYGLILDHLIEEE</sequence>
<proteinExistence type="predicted"/>
<reference evidence="3" key="1">
    <citation type="submission" date="2017-11" db="EMBL/GenBank/DDBJ databases">
        <authorList>
            <person name="Watanabe M."/>
            <person name="Kojima H."/>
        </authorList>
    </citation>
    <scope>NUCLEOTIDE SEQUENCE [LARGE SCALE GENOMIC DNA]</scope>
    <source>
        <strain evidence="3">Tokyo 01</strain>
    </source>
</reference>
<dbReference type="Gene3D" id="2.170.150.20">
    <property type="entry name" value="Peptide methionine sulfoxide reductase"/>
    <property type="match status" value="1"/>
</dbReference>
<dbReference type="InterPro" id="IPR034750">
    <property type="entry name" value="CULT"/>
</dbReference>
<gene>
    <name evidence="2" type="ORF">DENIS_0935</name>
</gene>